<keyword evidence="3" id="KW-1185">Reference proteome</keyword>
<protein>
    <submittedName>
        <fullName evidence="2">Uncharacterized protein</fullName>
    </submittedName>
</protein>
<feature type="chain" id="PRO_5045423744" evidence="1">
    <location>
        <begin position="21"/>
        <end position="151"/>
    </location>
</feature>
<sequence length="151" mass="16527">MRIWLGILSFLAVISSSASAASLQREYNTWYSDGVVLYGMTQTSNELPVMVSISQQGHPGANMVVSYIAEGGCDTPEKPFEVSGQEVPATYKCVNIGHNQKIEHFAVTDAERVNGMVQNLKSDFTLVLQNDIKVWAANIKTPKFGVAPNFL</sequence>
<proteinExistence type="predicted"/>
<dbReference type="EMBL" id="CP076838">
    <property type="protein sequence ID" value="QWW78647.1"/>
    <property type="molecule type" value="Genomic_DNA"/>
</dbReference>
<organism evidence="2 3">
    <name type="scientific">Leclercia pneumoniae</name>
    <dbReference type="NCBI Taxonomy" id="2815358"/>
    <lineage>
        <taxon>Bacteria</taxon>
        <taxon>Pseudomonadati</taxon>
        <taxon>Pseudomonadota</taxon>
        <taxon>Gammaproteobacteria</taxon>
        <taxon>Enterobacterales</taxon>
        <taxon>Enterobacteriaceae</taxon>
        <taxon>Leclercia</taxon>
    </lineage>
</organism>
<feature type="signal peptide" evidence="1">
    <location>
        <begin position="1"/>
        <end position="20"/>
    </location>
</feature>
<dbReference type="Proteomes" id="UP000683497">
    <property type="component" value="Chromosome"/>
</dbReference>
<reference evidence="2 3" key="1">
    <citation type="submission" date="2021-06" db="EMBL/GenBank/DDBJ databases">
        <title>Leclercia pneumoniae sp. nov.</title>
        <authorList>
            <person name="Hoenemann M."/>
            <person name="Viehweger A."/>
            <person name="Dietze N."/>
        </authorList>
    </citation>
    <scope>NUCLEOTIDE SEQUENCE [LARGE SCALE GENOMIC DNA]</scope>
    <source>
        <strain evidence="3">49125</strain>
    </source>
</reference>
<dbReference type="RefSeq" id="WP_207293142.1">
    <property type="nucleotide sequence ID" value="NZ_CP071383.1"/>
</dbReference>
<evidence type="ECO:0000313" key="3">
    <source>
        <dbReference type="Proteomes" id="UP000683497"/>
    </source>
</evidence>
<gene>
    <name evidence="2" type="ORF">KQ929_15525</name>
</gene>
<keyword evidence="1" id="KW-0732">Signal</keyword>
<evidence type="ECO:0000313" key="2">
    <source>
        <dbReference type="EMBL" id="QWW78647.1"/>
    </source>
</evidence>
<name>A0ABX8JQR2_9ENTR</name>
<evidence type="ECO:0000256" key="1">
    <source>
        <dbReference type="SAM" id="SignalP"/>
    </source>
</evidence>
<accession>A0ABX8JQR2</accession>